<dbReference type="STRING" id="1423753.FD28_GL000449"/>
<dbReference type="InterPro" id="IPR044081">
    <property type="entry name" value="DUF5776"/>
</dbReference>
<name>A0A0R1UM75_9LACO</name>
<evidence type="ECO:0000259" key="2">
    <source>
        <dbReference type="Pfam" id="PF06458"/>
    </source>
</evidence>
<feature type="domain" description="MucBP" evidence="2">
    <location>
        <begin position="230"/>
        <end position="291"/>
    </location>
</feature>
<accession>A0A0R1UM75</accession>
<gene>
    <name evidence="4" type="ORF">FD28_GL000449</name>
</gene>
<evidence type="ECO:0000313" key="4">
    <source>
        <dbReference type="EMBL" id="KRL94301.1"/>
    </source>
</evidence>
<keyword evidence="1" id="KW-0677">Repeat</keyword>
<dbReference type="Pfam" id="PF19087">
    <property type="entry name" value="DUF5776"/>
    <property type="match status" value="2"/>
</dbReference>
<dbReference type="EMBL" id="AZFS01000059">
    <property type="protein sequence ID" value="KRL94301.1"/>
    <property type="molecule type" value="Genomic_DNA"/>
</dbReference>
<reference evidence="4 5" key="1">
    <citation type="journal article" date="2015" name="Genome Announc.">
        <title>Expanding the biotechnology potential of lactobacilli through comparative genomics of 213 strains and associated genera.</title>
        <authorList>
            <person name="Sun Z."/>
            <person name="Harris H.M."/>
            <person name="McCann A."/>
            <person name="Guo C."/>
            <person name="Argimon S."/>
            <person name="Zhang W."/>
            <person name="Yang X."/>
            <person name="Jeffery I.B."/>
            <person name="Cooney J.C."/>
            <person name="Kagawa T.F."/>
            <person name="Liu W."/>
            <person name="Song Y."/>
            <person name="Salvetti E."/>
            <person name="Wrobel A."/>
            <person name="Rasinkangas P."/>
            <person name="Parkhill J."/>
            <person name="Rea M.C."/>
            <person name="O'Sullivan O."/>
            <person name="Ritari J."/>
            <person name="Douillard F.P."/>
            <person name="Paul Ross R."/>
            <person name="Yang R."/>
            <person name="Briner A.E."/>
            <person name="Felis G.E."/>
            <person name="de Vos W.M."/>
            <person name="Barrangou R."/>
            <person name="Klaenhammer T.R."/>
            <person name="Caufield P.W."/>
            <person name="Cui Y."/>
            <person name="Zhang H."/>
            <person name="O'Toole P.W."/>
        </authorList>
    </citation>
    <scope>NUCLEOTIDE SEQUENCE [LARGE SCALE GENOMIC DNA]</scope>
    <source>
        <strain evidence="4 5">DSM 16381</strain>
    </source>
</reference>
<evidence type="ECO:0000313" key="5">
    <source>
        <dbReference type="Proteomes" id="UP000051580"/>
    </source>
</evidence>
<comment type="caution">
    <text evidence="4">The sequence shown here is derived from an EMBL/GenBank/DDBJ whole genome shotgun (WGS) entry which is preliminary data.</text>
</comment>
<organism evidence="4 5">
    <name type="scientific">Levilactobacillus hammesii DSM 16381</name>
    <dbReference type="NCBI Taxonomy" id="1423753"/>
    <lineage>
        <taxon>Bacteria</taxon>
        <taxon>Bacillati</taxon>
        <taxon>Bacillota</taxon>
        <taxon>Bacilli</taxon>
        <taxon>Lactobacillales</taxon>
        <taxon>Lactobacillaceae</taxon>
        <taxon>Levilactobacillus</taxon>
    </lineage>
</organism>
<sequence>MPTVLTAEQINDPDYMAKLEADHPDINPAFWAQVPDVLTAFDTLDHDKPFIDLQLETGEMGDTTKEEALDNVGNSFYFQAWIISRIAQEQTGKIDYATLNAEYLKTLRPKLEKMPNSEEILPQMDGVFDHGEEYYHLQSPYLLKGFAGNSNLDKHYTTEELGELDPDATYRQMVALYKKPLSFFIQKQADGTYQLSGLLLSGLFAYSFWYEDTPELPNPTPDPTPTTSQPVTVHYVDDQGKTLKPDKTLTGKLGDSYRTTPLDIDGYAVTKTTGEESGTFGSTAKSVTYTYSAVLISGGDGDTIAPEGTVIYATKKIGLYKKATFTNKARKQWYAKKSRINRPMFVVTGYAKSKNGVKRYQVKDVNHHSKTNGQTGYVTANAKYTTRVYYATKHKTITVINPKGINAYGKKNLTSKKAHYQQGQVLKVKKIVNQNLTTRFVLSNGRYITANKLLVQSGKQTRPKRVQAKAALNRYSNVNLTKRNRHYTKQDHATFKVTGWNYSNANNFSKSDTLRYQVAGGYITGNKQLVTPFK</sequence>
<dbReference type="Proteomes" id="UP000051580">
    <property type="component" value="Unassembled WGS sequence"/>
</dbReference>
<keyword evidence="5" id="KW-1185">Reference proteome</keyword>
<dbReference type="Pfam" id="PF06458">
    <property type="entry name" value="MucBP"/>
    <property type="match status" value="1"/>
</dbReference>
<dbReference type="InterPro" id="IPR009459">
    <property type="entry name" value="MucBP_dom"/>
</dbReference>
<dbReference type="PATRIC" id="fig|1423753.3.peg.468"/>
<dbReference type="AlphaFoldDB" id="A0A0R1UM75"/>
<feature type="domain" description="DUF5776" evidence="3">
    <location>
        <begin position="389"/>
        <end position="455"/>
    </location>
</feature>
<dbReference type="Gene3D" id="3.10.20.320">
    <property type="entry name" value="Putative peptidoglycan bound protein (lpxtg motif)"/>
    <property type="match status" value="1"/>
</dbReference>
<feature type="domain" description="DUF5776" evidence="3">
    <location>
        <begin position="460"/>
        <end position="530"/>
    </location>
</feature>
<proteinExistence type="predicted"/>
<evidence type="ECO:0000259" key="3">
    <source>
        <dbReference type="Pfam" id="PF19087"/>
    </source>
</evidence>
<evidence type="ECO:0000256" key="1">
    <source>
        <dbReference type="ARBA" id="ARBA00022737"/>
    </source>
</evidence>
<protein>
    <recommendedName>
        <fullName evidence="6">MucBP domain-containing protein</fullName>
    </recommendedName>
</protein>
<evidence type="ECO:0008006" key="6">
    <source>
        <dbReference type="Google" id="ProtNLM"/>
    </source>
</evidence>